<sequence length="183" mass="21486">MQNEINSLRAEMKDVNAITLLIKESLRKKRKKVDGLQAMNEHLEEKVLDRVEAANRIKKQSRASQLSMQEKIDLLKLRLDTCGQEKVTMEEYMRRQMDDLKAEMGDGSFFSASIEKLLQEERYKVEELKSLNKYLEKQVRDQAEIANNAKQDSCALQRSMTNKIDVLQSDLNTYVHVWKEREF</sequence>
<gene>
    <name evidence="1" type="ORF">DBRI00130_LOCUS6330</name>
</gene>
<evidence type="ECO:0000313" key="1">
    <source>
        <dbReference type="EMBL" id="CAE4590765.1"/>
    </source>
</evidence>
<organism evidence="1">
    <name type="scientific">Ditylum brightwellii</name>
    <dbReference type="NCBI Taxonomy" id="49249"/>
    <lineage>
        <taxon>Eukaryota</taxon>
        <taxon>Sar</taxon>
        <taxon>Stramenopiles</taxon>
        <taxon>Ochrophyta</taxon>
        <taxon>Bacillariophyta</taxon>
        <taxon>Mediophyceae</taxon>
        <taxon>Lithodesmiophycidae</taxon>
        <taxon>Lithodesmiales</taxon>
        <taxon>Lithodesmiaceae</taxon>
        <taxon>Ditylum</taxon>
    </lineage>
</organism>
<proteinExistence type="predicted"/>
<dbReference type="AlphaFoldDB" id="A0A7S4VLK1"/>
<reference evidence="1" key="1">
    <citation type="submission" date="2021-01" db="EMBL/GenBank/DDBJ databases">
        <authorList>
            <person name="Corre E."/>
            <person name="Pelletier E."/>
            <person name="Niang G."/>
            <person name="Scheremetjew M."/>
            <person name="Finn R."/>
            <person name="Kale V."/>
            <person name="Holt S."/>
            <person name="Cochrane G."/>
            <person name="Meng A."/>
            <person name="Brown T."/>
            <person name="Cohen L."/>
        </authorList>
    </citation>
    <scope>NUCLEOTIDE SEQUENCE</scope>
    <source>
        <strain evidence="1">GSO104</strain>
    </source>
</reference>
<protein>
    <submittedName>
        <fullName evidence="1">Uncharacterized protein</fullName>
    </submittedName>
</protein>
<accession>A0A7S4VLK1</accession>
<name>A0A7S4VLK1_9STRA</name>
<dbReference type="EMBL" id="HBNS01007819">
    <property type="protein sequence ID" value="CAE4590765.1"/>
    <property type="molecule type" value="Transcribed_RNA"/>
</dbReference>